<dbReference type="PANTHER" id="PTHR23101:SF97">
    <property type="entry name" value="DOMAIN PROTEIN, PUTATIVE (AFU_ORTHOLOGUE AFUA_2G10890)-RELATED"/>
    <property type="match status" value="1"/>
</dbReference>
<dbReference type="InterPro" id="IPR003123">
    <property type="entry name" value="VPS9"/>
</dbReference>
<sequence>MQSSRAPQKGDNAQRPKVLHISKSFSRLEPASQSPLSRSRASTLQGPPIPEILYPQNASLLQEGGEEQKGDIFAAEDDEESVDGAMDEADPPGTKLPDTFEELPIEIRSLTERFLESLSAKVHPTPLSIDALSDLFQDFYTRAASHISTHIATLSSRISRDNATPSASSKGTATSKPISKPGSSSSRKGSDILGSEQQMLTASEIFDRKKARQLLELKRVALEEAVERAVCEKVYERIWRHRSTDDEERDQKLRSRTAALSLVGIGLKELLVSTDEISENIRQTTADKESEIREWLSKARSNLEKMNHENYPLGKLQHLTATHKSIVETLSKIFPASSSADEILPTLIYTLITSPPETINVISNLNFIQRFRGSSRVDGEAAYCLVNLEAAISFLETVDLSSLRADEVPGGPEKSTSRPTTPRSEITPMKLGLSPTPNSIAPIIPPVSTISKDTSPGGNSKPSTSPTTRSQRRLSNLIQSQTNRIEAASDAVRESILDSADQALDSINSTLENSFRFLFGRLKEQHSSGDGHIEPVLPKTLEDARKLVGTPPPPNDENGSVSVASSIAEQTDEILDDSSSKQDYNSKVTDLFSGRRPIRDRSVDSTKSGESNSGKRVAFTDKGTTAMKSESTTSTTPPVPAGNAAVESMRNLGNTLNPLNRFANIGMIPRFGRTSSTNTTPTTPMVIDKAKPLSSSSETTASSADLVKEARAVAALDTLRKTTPPIKRFLELKDAKEIRVGEVDELIKDYQRLAAALKQAINS</sequence>
<dbReference type="Proteomes" id="UP000250140">
    <property type="component" value="Unassembled WGS sequence"/>
</dbReference>
<organism evidence="3 4">
    <name type="scientific">Glonium stellatum</name>
    <dbReference type="NCBI Taxonomy" id="574774"/>
    <lineage>
        <taxon>Eukaryota</taxon>
        <taxon>Fungi</taxon>
        <taxon>Dikarya</taxon>
        <taxon>Ascomycota</taxon>
        <taxon>Pezizomycotina</taxon>
        <taxon>Dothideomycetes</taxon>
        <taxon>Pleosporomycetidae</taxon>
        <taxon>Gloniales</taxon>
        <taxon>Gloniaceae</taxon>
        <taxon>Glonium</taxon>
    </lineage>
</organism>
<feature type="region of interest" description="Disordered" evidence="1">
    <location>
        <begin position="1"/>
        <end position="52"/>
    </location>
</feature>
<dbReference type="PANTHER" id="PTHR23101">
    <property type="entry name" value="RAB GDP/GTP EXCHANGE FACTOR"/>
    <property type="match status" value="1"/>
</dbReference>
<feature type="compositionally biased region" description="Polar residues" evidence="1">
    <location>
        <begin position="605"/>
        <end position="614"/>
    </location>
</feature>
<dbReference type="Pfam" id="PF02204">
    <property type="entry name" value="VPS9"/>
    <property type="match status" value="1"/>
</dbReference>
<dbReference type="OrthoDB" id="10264848at2759"/>
<dbReference type="AlphaFoldDB" id="A0A8E2JQD6"/>
<accession>A0A8E2JQD6</accession>
<dbReference type="GO" id="GO:0005085">
    <property type="term" value="F:guanyl-nucleotide exchange factor activity"/>
    <property type="evidence" value="ECO:0007669"/>
    <property type="project" value="InterPro"/>
</dbReference>
<feature type="compositionally biased region" description="Low complexity" evidence="1">
    <location>
        <begin position="674"/>
        <end position="684"/>
    </location>
</feature>
<feature type="compositionally biased region" description="Acidic residues" evidence="1">
    <location>
        <begin position="78"/>
        <end position="90"/>
    </location>
</feature>
<feature type="compositionally biased region" description="Polar residues" evidence="1">
    <location>
        <begin position="31"/>
        <end position="45"/>
    </location>
</feature>
<dbReference type="SUPFAM" id="SSF109993">
    <property type="entry name" value="VPS9 domain"/>
    <property type="match status" value="1"/>
</dbReference>
<keyword evidence="4" id="KW-1185">Reference proteome</keyword>
<evidence type="ECO:0000313" key="4">
    <source>
        <dbReference type="Proteomes" id="UP000250140"/>
    </source>
</evidence>
<dbReference type="GO" id="GO:0031267">
    <property type="term" value="F:small GTPase binding"/>
    <property type="evidence" value="ECO:0007669"/>
    <property type="project" value="TreeGrafter"/>
</dbReference>
<evidence type="ECO:0000313" key="3">
    <source>
        <dbReference type="EMBL" id="OCL05780.1"/>
    </source>
</evidence>
<dbReference type="EMBL" id="KV750210">
    <property type="protein sequence ID" value="OCL05780.1"/>
    <property type="molecule type" value="Genomic_DNA"/>
</dbReference>
<protein>
    <recommendedName>
        <fullName evidence="2">VPS9 domain-containing protein</fullName>
    </recommendedName>
</protein>
<feature type="region of interest" description="Disordered" evidence="1">
    <location>
        <begin position="572"/>
        <end position="641"/>
    </location>
</feature>
<feature type="domain" description="VPS9" evidence="2">
    <location>
        <begin position="247"/>
        <end position="404"/>
    </location>
</feature>
<evidence type="ECO:0000259" key="2">
    <source>
        <dbReference type="PROSITE" id="PS51205"/>
    </source>
</evidence>
<feature type="region of interest" description="Disordered" evidence="1">
    <location>
        <begin position="405"/>
        <end position="473"/>
    </location>
</feature>
<proteinExistence type="predicted"/>
<feature type="compositionally biased region" description="Polar residues" evidence="1">
    <location>
        <begin position="157"/>
        <end position="174"/>
    </location>
</feature>
<feature type="region of interest" description="Disordered" evidence="1">
    <location>
        <begin position="157"/>
        <end position="192"/>
    </location>
</feature>
<dbReference type="PROSITE" id="PS51205">
    <property type="entry name" value="VPS9"/>
    <property type="match status" value="1"/>
</dbReference>
<feature type="region of interest" description="Disordered" evidence="1">
    <location>
        <begin position="673"/>
        <end position="697"/>
    </location>
</feature>
<dbReference type="SMART" id="SM00167">
    <property type="entry name" value="VPS9"/>
    <property type="match status" value="1"/>
</dbReference>
<feature type="compositionally biased region" description="Polar residues" evidence="1">
    <location>
        <begin position="448"/>
        <end position="473"/>
    </location>
</feature>
<dbReference type="InterPro" id="IPR045046">
    <property type="entry name" value="Vps9-like"/>
</dbReference>
<dbReference type="InterPro" id="IPR037191">
    <property type="entry name" value="VPS9_dom_sf"/>
</dbReference>
<evidence type="ECO:0000256" key="1">
    <source>
        <dbReference type="SAM" id="MobiDB-lite"/>
    </source>
</evidence>
<gene>
    <name evidence="3" type="ORF">AOQ84DRAFT_322447</name>
</gene>
<dbReference type="Gene3D" id="1.20.1050.80">
    <property type="entry name" value="VPS9 domain"/>
    <property type="match status" value="1"/>
</dbReference>
<feature type="region of interest" description="Disordered" evidence="1">
    <location>
        <begin position="78"/>
        <end position="99"/>
    </location>
</feature>
<dbReference type="GO" id="GO:0016192">
    <property type="term" value="P:vesicle-mediated transport"/>
    <property type="evidence" value="ECO:0007669"/>
    <property type="project" value="InterPro"/>
</dbReference>
<feature type="compositionally biased region" description="Low complexity" evidence="1">
    <location>
        <begin position="175"/>
        <end position="192"/>
    </location>
</feature>
<dbReference type="GO" id="GO:0005829">
    <property type="term" value="C:cytosol"/>
    <property type="evidence" value="ECO:0007669"/>
    <property type="project" value="TreeGrafter"/>
</dbReference>
<dbReference type="GO" id="GO:0030139">
    <property type="term" value="C:endocytic vesicle"/>
    <property type="evidence" value="ECO:0007669"/>
    <property type="project" value="TreeGrafter"/>
</dbReference>
<reference evidence="3 4" key="1">
    <citation type="journal article" date="2016" name="Nat. Commun.">
        <title>Ectomycorrhizal ecology is imprinted in the genome of the dominant symbiotic fungus Cenococcum geophilum.</title>
        <authorList>
            <consortium name="DOE Joint Genome Institute"/>
            <person name="Peter M."/>
            <person name="Kohler A."/>
            <person name="Ohm R.A."/>
            <person name="Kuo A."/>
            <person name="Krutzmann J."/>
            <person name="Morin E."/>
            <person name="Arend M."/>
            <person name="Barry K.W."/>
            <person name="Binder M."/>
            <person name="Choi C."/>
            <person name="Clum A."/>
            <person name="Copeland A."/>
            <person name="Grisel N."/>
            <person name="Haridas S."/>
            <person name="Kipfer T."/>
            <person name="LaButti K."/>
            <person name="Lindquist E."/>
            <person name="Lipzen A."/>
            <person name="Maire R."/>
            <person name="Meier B."/>
            <person name="Mihaltcheva S."/>
            <person name="Molinier V."/>
            <person name="Murat C."/>
            <person name="Poggeler S."/>
            <person name="Quandt C.A."/>
            <person name="Sperisen C."/>
            <person name="Tritt A."/>
            <person name="Tisserant E."/>
            <person name="Crous P.W."/>
            <person name="Henrissat B."/>
            <person name="Nehls U."/>
            <person name="Egli S."/>
            <person name="Spatafora J.W."/>
            <person name="Grigoriev I.V."/>
            <person name="Martin F.M."/>
        </authorList>
    </citation>
    <scope>NUCLEOTIDE SEQUENCE [LARGE SCALE GENOMIC DNA]</scope>
    <source>
        <strain evidence="3 4">CBS 207.34</strain>
    </source>
</reference>
<name>A0A8E2JQD6_9PEZI</name>